<proteinExistence type="predicted"/>
<dbReference type="SMART" id="SM00421">
    <property type="entry name" value="HTH_LUXR"/>
    <property type="match status" value="1"/>
</dbReference>
<dbReference type="Pfam" id="PF00196">
    <property type="entry name" value="GerE"/>
    <property type="match status" value="1"/>
</dbReference>
<dbReference type="Pfam" id="PF00072">
    <property type="entry name" value="Response_reg"/>
    <property type="match status" value="1"/>
</dbReference>
<evidence type="ECO:0000313" key="8">
    <source>
        <dbReference type="EMBL" id="TCK25343.1"/>
    </source>
</evidence>
<dbReference type="GO" id="GO:0006355">
    <property type="term" value="P:regulation of DNA-templated transcription"/>
    <property type="evidence" value="ECO:0007669"/>
    <property type="project" value="InterPro"/>
</dbReference>
<dbReference type="CDD" id="cd06170">
    <property type="entry name" value="LuxR_C_like"/>
    <property type="match status" value="1"/>
</dbReference>
<dbReference type="PRINTS" id="PR00038">
    <property type="entry name" value="HTHLUXR"/>
</dbReference>
<dbReference type="Gene3D" id="3.40.50.2300">
    <property type="match status" value="1"/>
</dbReference>
<feature type="modified residue" description="4-aspartylphosphate" evidence="5">
    <location>
        <position position="61"/>
    </location>
</feature>
<dbReference type="PROSITE" id="PS50043">
    <property type="entry name" value="HTH_LUXR_2"/>
    <property type="match status" value="1"/>
</dbReference>
<evidence type="ECO:0000256" key="5">
    <source>
        <dbReference type="PROSITE-ProRule" id="PRU00169"/>
    </source>
</evidence>
<dbReference type="GO" id="GO:0003677">
    <property type="term" value="F:DNA binding"/>
    <property type="evidence" value="ECO:0007669"/>
    <property type="project" value="UniProtKB-KW"/>
</dbReference>
<reference evidence="8 9" key="1">
    <citation type="submission" date="2019-03" db="EMBL/GenBank/DDBJ databases">
        <title>Sequencing the genomes of 1000 actinobacteria strains.</title>
        <authorList>
            <person name="Klenk H.-P."/>
        </authorList>
    </citation>
    <scope>NUCLEOTIDE SEQUENCE [LARGE SCALE GENOMIC DNA]</scope>
    <source>
        <strain evidence="8 9">DSM 44969</strain>
    </source>
</reference>
<dbReference type="InterPro" id="IPR058245">
    <property type="entry name" value="NreC/VraR/RcsB-like_REC"/>
</dbReference>
<dbReference type="InterPro" id="IPR000792">
    <property type="entry name" value="Tscrpt_reg_LuxR_C"/>
</dbReference>
<gene>
    <name evidence="8" type="ORF">EV378_1147</name>
</gene>
<keyword evidence="2" id="KW-0805">Transcription regulation</keyword>
<organism evidence="8 9">
    <name type="scientific">Pseudonocardia endophytica</name>
    <dbReference type="NCBI Taxonomy" id="401976"/>
    <lineage>
        <taxon>Bacteria</taxon>
        <taxon>Bacillati</taxon>
        <taxon>Actinomycetota</taxon>
        <taxon>Actinomycetes</taxon>
        <taxon>Pseudonocardiales</taxon>
        <taxon>Pseudonocardiaceae</taxon>
        <taxon>Pseudonocardia</taxon>
    </lineage>
</organism>
<evidence type="ECO:0000256" key="2">
    <source>
        <dbReference type="ARBA" id="ARBA00023015"/>
    </source>
</evidence>
<dbReference type="SUPFAM" id="SSF52172">
    <property type="entry name" value="CheY-like"/>
    <property type="match status" value="1"/>
</dbReference>
<feature type="domain" description="Response regulatory" evidence="7">
    <location>
        <begin position="10"/>
        <end position="133"/>
    </location>
</feature>
<keyword evidence="3" id="KW-0238">DNA-binding</keyword>
<sequence length="227" mass="24611">MTTGRAAPIRVLLAEDNFVVREGVRAIVETQDDLELVGTCGDLPELLAAVGDTVPDVVLTDIRMPPTQTDEGVRAAQQLRREHPGIGVVVLSQYVEEGYAVRLFSDGSARRAYLLKERIGDVDDLVHAIREVHGGGSVVDRAVVDALISARTRRSPVDDLTAREREVLAQIARGANNRALGERLSLSSRAVEKHINSIFAKLGLAEEPDSHHRVRAVLLYLAATDGA</sequence>
<evidence type="ECO:0000256" key="4">
    <source>
        <dbReference type="ARBA" id="ARBA00023163"/>
    </source>
</evidence>
<evidence type="ECO:0000259" key="7">
    <source>
        <dbReference type="PROSITE" id="PS50110"/>
    </source>
</evidence>
<dbReference type="PANTHER" id="PTHR43214:SF24">
    <property type="entry name" value="TRANSCRIPTIONAL REGULATORY PROTEIN NARL-RELATED"/>
    <property type="match status" value="1"/>
</dbReference>
<dbReference type="EMBL" id="SMFZ01000001">
    <property type="protein sequence ID" value="TCK25343.1"/>
    <property type="molecule type" value="Genomic_DNA"/>
</dbReference>
<keyword evidence="4" id="KW-0804">Transcription</keyword>
<accession>A0A4R1HVB9</accession>
<evidence type="ECO:0000259" key="6">
    <source>
        <dbReference type="PROSITE" id="PS50043"/>
    </source>
</evidence>
<dbReference type="InterPro" id="IPR039420">
    <property type="entry name" value="WalR-like"/>
</dbReference>
<evidence type="ECO:0000256" key="1">
    <source>
        <dbReference type="ARBA" id="ARBA00022553"/>
    </source>
</evidence>
<dbReference type="RefSeq" id="WP_243653303.1">
    <property type="nucleotide sequence ID" value="NZ_SMFZ01000001.1"/>
</dbReference>
<evidence type="ECO:0000256" key="3">
    <source>
        <dbReference type="ARBA" id="ARBA00023125"/>
    </source>
</evidence>
<dbReference type="InterPro" id="IPR011006">
    <property type="entry name" value="CheY-like_superfamily"/>
</dbReference>
<dbReference type="CDD" id="cd17535">
    <property type="entry name" value="REC_NarL-like"/>
    <property type="match status" value="1"/>
</dbReference>
<dbReference type="InterPro" id="IPR001789">
    <property type="entry name" value="Sig_transdc_resp-reg_receiver"/>
</dbReference>
<dbReference type="SMART" id="SM00448">
    <property type="entry name" value="REC"/>
    <property type="match status" value="1"/>
</dbReference>
<protein>
    <submittedName>
        <fullName evidence="8">LuxR family two component transcriptional regulator</fullName>
    </submittedName>
</protein>
<name>A0A4R1HVB9_PSEEN</name>
<keyword evidence="9" id="KW-1185">Reference proteome</keyword>
<dbReference type="Proteomes" id="UP000295560">
    <property type="component" value="Unassembled WGS sequence"/>
</dbReference>
<dbReference type="GO" id="GO:0000160">
    <property type="term" value="P:phosphorelay signal transduction system"/>
    <property type="evidence" value="ECO:0007669"/>
    <property type="project" value="InterPro"/>
</dbReference>
<dbReference type="PANTHER" id="PTHR43214">
    <property type="entry name" value="TWO-COMPONENT RESPONSE REGULATOR"/>
    <property type="match status" value="1"/>
</dbReference>
<evidence type="ECO:0000313" key="9">
    <source>
        <dbReference type="Proteomes" id="UP000295560"/>
    </source>
</evidence>
<dbReference type="PROSITE" id="PS50110">
    <property type="entry name" value="RESPONSE_REGULATORY"/>
    <property type="match status" value="1"/>
</dbReference>
<comment type="caution">
    <text evidence="8">The sequence shown here is derived from an EMBL/GenBank/DDBJ whole genome shotgun (WGS) entry which is preliminary data.</text>
</comment>
<feature type="domain" description="HTH luxR-type" evidence="6">
    <location>
        <begin position="153"/>
        <end position="218"/>
    </location>
</feature>
<dbReference type="InterPro" id="IPR016032">
    <property type="entry name" value="Sig_transdc_resp-reg_C-effctor"/>
</dbReference>
<keyword evidence="1 5" id="KW-0597">Phosphoprotein</keyword>
<dbReference type="AlphaFoldDB" id="A0A4R1HVB9"/>
<dbReference type="SUPFAM" id="SSF46894">
    <property type="entry name" value="C-terminal effector domain of the bipartite response regulators"/>
    <property type="match status" value="1"/>
</dbReference>